<evidence type="ECO:0000256" key="7">
    <source>
        <dbReference type="ARBA" id="ARBA00023136"/>
    </source>
</evidence>
<feature type="transmembrane region" description="Helical" evidence="8">
    <location>
        <begin position="488"/>
        <end position="508"/>
    </location>
</feature>
<evidence type="ECO:0000256" key="4">
    <source>
        <dbReference type="ARBA" id="ARBA00022847"/>
    </source>
</evidence>
<evidence type="ECO:0000313" key="10">
    <source>
        <dbReference type="Proteomes" id="UP000838412"/>
    </source>
</evidence>
<feature type="transmembrane region" description="Helical" evidence="8">
    <location>
        <begin position="412"/>
        <end position="430"/>
    </location>
</feature>
<dbReference type="GO" id="GO:0016020">
    <property type="term" value="C:membrane"/>
    <property type="evidence" value="ECO:0007669"/>
    <property type="project" value="UniProtKB-SubCell"/>
</dbReference>
<dbReference type="OrthoDB" id="8904098at2759"/>
<dbReference type="SUPFAM" id="SSF103473">
    <property type="entry name" value="MFS general substrate transporter"/>
    <property type="match status" value="1"/>
</dbReference>
<comment type="subcellular location">
    <subcellularLocation>
        <location evidence="1">Membrane</location>
        <topology evidence="1">Multi-pass membrane protein</topology>
    </subcellularLocation>
</comment>
<gene>
    <name evidence="9" type="primary">SLC15A4</name>
    <name evidence="9" type="ORF">BLAG_LOCUS8779</name>
</gene>
<feature type="transmembrane region" description="Helical" evidence="8">
    <location>
        <begin position="275"/>
        <end position="295"/>
    </location>
</feature>
<keyword evidence="5" id="KW-0653">Protein transport</keyword>
<proteinExistence type="inferred from homology"/>
<feature type="transmembrane region" description="Helical" evidence="8">
    <location>
        <begin position="194"/>
        <end position="214"/>
    </location>
</feature>
<dbReference type="GO" id="GO:0015293">
    <property type="term" value="F:symporter activity"/>
    <property type="evidence" value="ECO:0007669"/>
    <property type="project" value="UniProtKB-KW"/>
</dbReference>
<evidence type="ECO:0000256" key="8">
    <source>
        <dbReference type="SAM" id="Phobius"/>
    </source>
</evidence>
<evidence type="ECO:0000313" key="9">
    <source>
        <dbReference type="EMBL" id="CAH1246942.1"/>
    </source>
</evidence>
<evidence type="ECO:0000256" key="2">
    <source>
        <dbReference type="ARBA" id="ARBA00005982"/>
    </source>
</evidence>
<sequence>MALQQDQQGAGRFPRVYKTSLIIGLSELCERVAYYGIVSNMALFTTSHCFPRLYHEPSTFTYVFTGFAYVLTIVGGWLADAVLSRFWTILGSLGVYFVGTVFLILSSYFCAHDEPPTDSRVPVSLYLTGLCLVAVGTGGSKSNLGLYGAGQYGEYCENLNHQLKAYFHWYYWCINVGAAIADLGVAYLQEVHTLYGYVVICIAVFLSGVVFVIGKRWYEPDEEKEEVLGIVAGILRASKRAQRPVQRAPGGCMERWLDRANESRASEEVDDVKQLFSLLWIFLCLILYFTLYSQMRTTFLFQSQRLRLPKFGGTEGMDGVFLNVFNAATVLLMIPVMHWLVYPWMARMGRELTSLERMGIGMLLSVGSIVAAALVEVYRRQLVQEGHYVTQHISKHTMQAADMTVFVQIPQFLLSGMSEVMTMVTGYYFAYTQAPLRARGTVMGLLLLMWGLGSYASLGLSALFNAISYQMTGTQWFPVELNDGRAEWFFIFLAIFMLLDTVFFVFLAQRYGYKTYRQRRILADIGTAAERSVPT</sequence>
<dbReference type="PANTHER" id="PTHR11654">
    <property type="entry name" value="OLIGOPEPTIDE TRANSPORTER-RELATED"/>
    <property type="match status" value="1"/>
</dbReference>
<evidence type="ECO:0000256" key="5">
    <source>
        <dbReference type="ARBA" id="ARBA00022856"/>
    </source>
</evidence>
<feature type="transmembrane region" description="Helical" evidence="8">
    <location>
        <begin position="320"/>
        <end position="342"/>
    </location>
</feature>
<evidence type="ECO:0000256" key="6">
    <source>
        <dbReference type="ARBA" id="ARBA00022989"/>
    </source>
</evidence>
<feature type="transmembrane region" description="Helical" evidence="8">
    <location>
        <begin position="121"/>
        <end position="139"/>
    </location>
</feature>
<dbReference type="InterPro" id="IPR000109">
    <property type="entry name" value="POT_fam"/>
</dbReference>
<dbReference type="Pfam" id="PF00854">
    <property type="entry name" value="PTR2"/>
    <property type="match status" value="1"/>
</dbReference>
<dbReference type="InterPro" id="IPR036259">
    <property type="entry name" value="MFS_trans_sf"/>
</dbReference>
<evidence type="ECO:0000256" key="1">
    <source>
        <dbReference type="ARBA" id="ARBA00004141"/>
    </source>
</evidence>
<keyword evidence="4" id="KW-0769">Symport</keyword>
<organism evidence="9 10">
    <name type="scientific">Branchiostoma lanceolatum</name>
    <name type="common">Common lancelet</name>
    <name type="synonym">Amphioxus lanceolatum</name>
    <dbReference type="NCBI Taxonomy" id="7740"/>
    <lineage>
        <taxon>Eukaryota</taxon>
        <taxon>Metazoa</taxon>
        <taxon>Chordata</taxon>
        <taxon>Cephalochordata</taxon>
        <taxon>Leptocardii</taxon>
        <taxon>Amphioxiformes</taxon>
        <taxon>Branchiostomatidae</taxon>
        <taxon>Branchiostoma</taxon>
    </lineage>
</organism>
<keyword evidence="3 8" id="KW-0812">Transmembrane</keyword>
<keyword evidence="7 8" id="KW-0472">Membrane</keyword>
<dbReference type="AlphaFoldDB" id="A0A8J9Z4D2"/>
<feature type="transmembrane region" description="Helical" evidence="8">
    <location>
        <begin position="169"/>
        <end position="188"/>
    </location>
</feature>
<dbReference type="GO" id="GO:0015833">
    <property type="term" value="P:peptide transport"/>
    <property type="evidence" value="ECO:0007669"/>
    <property type="project" value="UniProtKB-KW"/>
</dbReference>
<protein>
    <submittedName>
        <fullName evidence="9">SLC15A4 protein</fullName>
    </submittedName>
</protein>
<keyword evidence="4" id="KW-0813">Transport</keyword>
<keyword evidence="10" id="KW-1185">Reference proteome</keyword>
<feature type="transmembrane region" description="Helical" evidence="8">
    <location>
        <begin position="60"/>
        <end position="79"/>
    </location>
</feature>
<dbReference type="Proteomes" id="UP000838412">
    <property type="component" value="Chromosome 15"/>
</dbReference>
<dbReference type="EMBL" id="OV696700">
    <property type="protein sequence ID" value="CAH1246942.1"/>
    <property type="molecule type" value="Genomic_DNA"/>
</dbReference>
<keyword evidence="6 8" id="KW-1133">Transmembrane helix</keyword>
<feature type="transmembrane region" description="Helical" evidence="8">
    <location>
        <begin position="86"/>
        <end position="109"/>
    </location>
</feature>
<evidence type="ECO:0000256" key="3">
    <source>
        <dbReference type="ARBA" id="ARBA00022692"/>
    </source>
</evidence>
<keyword evidence="5" id="KW-0571">Peptide transport</keyword>
<feature type="transmembrane region" description="Helical" evidence="8">
    <location>
        <begin position="442"/>
        <end position="468"/>
    </location>
</feature>
<name>A0A8J9Z4D2_BRALA</name>
<comment type="similarity">
    <text evidence="2">Belongs to the major facilitator superfamily. Proton-dependent oligopeptide transporter (POT/PTR) (TC 2.A.17) family.</text>
</comment>
<accession>A0A8J9Z4D2</accession>
<dbReference type="Gene3D" id="1.20.1250.20">
    <property type="entry name" value="MFS general substrate transporter like domains"/>
    <property type="match status" value="1"/>
</dbReference>
<reference evidence="9" key="1">
    <citation type="submission" date="2022-01" db="EMBL/GenBank/DDBJ databases">
        <authorList>
            <person name="Braso-Vives M."/>
        </authorList>
    </citation>
    <scope>NUCLEOTIDE SEQUENCE</scope>
</reference>
<feature type="transmembrane region" description="Helical" evidence="8">
    <location>
        <begin position="354"/>
        <end position="375"/>
    </location>
</feature>